<sequence>MPFTAVHMRNFPDFDMLPAIVPTSFPFESGSFKPFLHARIAAVEGTGILVNFAVYENAATLPIAQNTADQLQNCCASISLCPFPEVSARYINVTGDIFGGFTGKLCADQEQIDDLTGEITADFTPLTQGGSNEIGYYWGLTFLLSDRLLDRLYGTHTLTPASVMRGNIYILCHNPAMEHFGSVSPITDLQNRTPYRCDGFADIPFISL</sequence>
<dbReference type="EMBL" id="FMHG01000001">
    <property type="protein sequence ID" value="SCJ73802.1"/>
    <property type="molecule type" value="Genomic_DNA"/>
</dbReference>
<dbReference type="AlphaFoldDB" id="A0A1C6IVR3"/>
<organism evidence="1">
    <name type="scientific">uncultured Anaerotruncus sp</name>
    <dbReference type="NCBI Taxonomy" id="905011"/>
    <lineage>
        <taxon>Bacteria</taxon>
        <taxon>Bacillati</taxon>
        <taxon>Bacillota</taxon>
        <taxon>Clostridia</taxon>
        <taxon>Eubacteriales</taxon>
        <taxon>Oscillospiraceae</taxon>
        <taxon>Anaerotruncus</taxon>
        <taxon>environmental samples</taxon>
    </lineage>
</organism>
<name>A0A1C6IVR3_9FIRM</name>
<accession>A0A1C6IVR3</accession>
<gene>
    <name evidence="1" type="ORF">SAMEA3545359_01711</name>
</gene>
<evidence type="ECO:0000313" key="1">
    <source>
        <dbReference type="EMBL" id="SCJ73802.1"/>
    </source>
</evidence>
<reference evidence="1" key="1">
    <citation type="submission" date="2015-09" db="EMBL/GenBank/DDBJ databases">
        <authorList>
            <consortium name="Pathogen Informatics"/>
        </authorList>
    </citation>
    <scope>NUCLEOTIDE SEQUENCE</scope>
    <source>
        <strain evidence="1">2789STDY5834896</strain>
    </source>
</reference>
<protein>
    <submittedName>
        <fullName evidence="1">Uncharacterized protein</fullName>
    </submittedName>
</protein>
<proteinExistence type="predicted"/>